<dbReference type="AlphaFoldDB" id="A0A484BQU3"/>
<reference evidence="2 3" key="1">
    <citation type="journal article" date="2019" name="J. Hered.">
        <title>An Improved Genome Assembly for Drosophila navojoa, the Basal Species in the mojavensis Cluster.</title>
        <authorList>
            <person name="Vanderlinde T."/>
            <person name="Dupim E.G."/>
            <person name="Nazario-Yepiz N.O."/>
            <person name="Carvalho A.B."/>
        </authorList>
    </citation>
    <scope>NUCLEOTIDE SEQUENCE [LARGE SCALE GENOMIC DNA]</scope>
    <source>
        <strain evidence="2">Navoj_Jal97</strain>
        <tissue evidence="2">Whole organism</tissue>
    </source>
</reference>
<dbReference type="EMBL" id="LSRL02000011">
    <property type="protein sequence ID" value="TDG51147.1"/>
    <property type="molecule type" value="Genomic_DNA"/>
</dbReference>
<name>A0A484BQU3_DRONA</name>
<feature type="compositionally biased region" description="Basic residues" evidence="1">
    <location>
        <begin position="38"/>
        <end position="47"/>
    </location>
</feature>
<accession>A0A484BQU3</accession>
<evidence type="ECO:0000313" key="2">
    <source>
        <dbReference type="EMBL" id="TDG51147.1"/>
    </source>
</evidence>
<evidence type="ECO:0000256" key="1">
    <source>
        <dbReference type="SAM" id="MobiDB-lite"/>
    </source>
</evidence>
<sequence length="128" mass="14718">MLTRSGLMSSTVLRQCTGQTQCALSHKSSKPKDSPSKRTSRKGSKSRSQHDSPTSYDPSYLITNAVQALPYVTTKSFQELRKKEKHCGNDGKSECYKNPGYYRYQRFSYYELMMAMNAVKPYIRCYIE</sequence>
<evidence type="ECO:0000313" key="3">
    <source>
        <dbReference type="Proteomes" id="UP000295192"/>
    </source>
</evidence>
<comment type="caution">
    <text evidence="2">The sequence shown here is derived from an EMBL/GenBank/DDBJ whole genome shotgun (WGS) entry which is preliminary data.</text>
</comment>
<proteinExistence type="predicted"/>
<dbReference type="OMA" id="SYYELMM"/>
<organism evidence="2 3">
    <name type="scientific">Drosophila navojoa</name>
    <name type="common">Fruit fly</name>
    <dbReference type="NCBI Taxonomy" id="7232"/>
    <lineage>
        <taxon>Eukaryota</taxon>
        <taxon>Metazoa</taxon>
        <taxon>Ecdysozoa</taxon>
        <taxon>Arthropoda</taxon>
        <taxon>Hexapoda</taxon>
        <taxon>Insecta</taxon>
        <taxon>Pterygota</taxon>
        <taxon>Neoptera</taxon>
        <taxon>Endopterygota</taxon>
        <taxon>Diptera</taxon>
        <taxon>Brachycera</taxon>
        <taxon>Muscomorpha</taxon>
        <taxon>Ephydroidea</taxon>
        <taxon>Drosophilidae</taxon>
        <taxon>Drosophila</taxon>
    </lineage>
</organism>
<gene>
    <name evidence="2" type="ORF">AWZ03_002510</name>
</gene>
<dbReference type="InterPro" id="IPR026193">
    <property type="entry name" value="NDUFV3"/>
</dbReference>
<dbReference type="Pfam" id="PF15880">
    <property type="entry name" value="NDUFV3"/>
    <property type="match status" value="1"/>
</dbReference>
<protein>
    <submittedName>
        <fullName evidence="2">Uncharacterized protein</fullName>
    </submittedName>
</protein>
<feature type="region of interest" description="Disordered" evidence="1">
    <location>
        <begin position="19"/>
        <end position="59"/>
    </location>
</feature>
<dbReference type="GO" id="GO:0005739">
    <property type="term" value="C:mitochondrion"/>
    <property type="evidence" value="ECO:0007669"/>
    <property type="project" value="InterPro"/>
</dbReference>
<dbReference type="GO" id="GO:0045271">
    <property type="term" value="C:respiratory chain complex I"/>
    <property type="evidence" value="ECO:0007669"/>
    <property type="project" value="InterPro"/>
</dbReference>
<dbReference type="Proteomes" id="UP000295192">
    <property type="component" value="Unassembled WGS sequence"/>
</dbReference>
<keyword evidence="3" id="KW-1185">Reference proteome</keyword>